<name>M2XMM9_GALSU</name>
<dbReference type="eggNOG" id="KOG1981">
    <property type="taxonomic scope" value="Eukaryota"/>
</dbReference>
<evidence type="ECO:0000256" key="3">
    <source>
        <dbReference type="SAM" id="MobiDB-lite"/>
    </source>
</evidence>
<dbReference type="KEGG" id="gsl:Gasu_13980"/>
<keyword evidence="2" id="KW-0175">Coiled coil</keyword>
<organism evidence="4 5">
    <name type="scientific">Galdieria sulphuraria</name>
    <name type="common">Red alga</name>
    <dbReference type="NCBI Taxonomy" id="130081"/>
    <lineage>
        <taxon>Eukaryota</taxon>
        <taxon>Rhodophyta</taxon>
        <taxon>Bangiophyceae</taxon>
        <taxon>Galdieriales</taxon>
        <taxon>Galdieriaceae</taxon>
        <taxon>Galdieria</taxon>
    </lineage>
</organism>
<dbReference type="PANTHER" id="PTHR12832:SF11">
    <property type="entry name" value="LD23868P"/>
    <property type="match status" value="1"/>
</dbReference>
<comment type="similarity">
    <text evidence="1">Belongs to the TCP11 family.</text>
</comment>
<reference evidence="5" key="1">
    <citation type="journal article" date="2013" name="Science">
        <title>Gene transfer from bacteria and archaea facilitated evolution of an extremophilic eukaryote.</title>
        <authorList>
            <person name="Schonknecht G."/>
            <person name="Chen W.H."/>
            <person name="Ternes C.M."/>
            <person name="Barbier G.G."/>
            <person name="Shrestha R.P."/>
            <person name="Stanke M."/>
            <person name="Brautigam A."/>
            <person name="Baker B.J."/>
            <person name="Banfield J.F."/>
            <person name="Garavito R.M."/>
            <person name="Carr K."/>
            <person name="Wilkerson C."/>
            <person name="Rensing S.A."/>
            <person name="Gagneul D."/>
            <person name="Dickenson N.E."/>
            <person name="Oesterhelt C."/>
            <person name="Lercher M.J."/>
            <person name="Weber A.P."/>
        </authorList>
    </citation>
    <scope>NUCLEOTIDE SEQUENCE [LARGE SCALE GENOMIC DNA]</scope>
    <source>
        <strain evidence="5">074W</strain>
    </source>
</reference>
<dbReference type="Proteomes" id="UP000030680">
    <property type="component" value="Unassembled WGS sequence"/>
</dbReference>
<proteinExistence type="inferred from homology"/>
<dbReference type="EMBL" id="KB454492">
    <property type="protein sequence ID" value="EME31437.1"/>
    <property type="molecule type" value="Genomic_DNA"/>
</dbReference>
<protein>
    <recommendedName>
        <fullName evidence="6">T-complex protein 11</fullName>
    </recommendedName>
</protein>
<sequence length="939" mass="107973">MAETCLFVENSESSSTKQEDPSALTRRLTPKKLRTPEELEAGQLKADENRAKLFSDQSRRCAEKVKKALEVAKTAREELEATVKAKKELLERKLKDAELRRKQYLEASRQSARQHSAKVSDVASEMNRMKRTDMLRLCAHIQTQLWNADARRSRRLAMRARRASNFSLSKCSPPLSRNRSSDHEETIVQLEREQNAASIIQFFWRFLHVQRKFRELGLSVNDCLVDGFESTKLKIQRYEAVQAAGMTLRLLHSHAYLLSNDEARRLAKLFLTSFVIAAHPEHVLDSPDTGLERSIADSAKSLLKCLTNNKEDPFSCAVKARALWTKYRVQFDEWERNDRERLINGMITDYVGLERLKVGVVERDSRTYGSNKSHRDSALLAHSQTKSFSIWSAQIEKRQNKLKKALRRIGGLEVLQRLEEKLRISFSLESEETNGSVVPIEDSSLRRENKTQVQDSDNALAQSLLNEVYAHEMMVDLDMFLRKLRTPRSYQQMLEIAKRAFRDHFHNLLSSAIEEDASNQQALVRERFGDLVQSLKMKLVSLLPQKSNANIDVIRSSLDSSFDLELIEQMLKHDAFSARDFQGLLQLVANVLKNVQAPHQDQYVERSVQVWLKEVEEVEKKNRKDSLSSTVRTMNLISSMFSIMCEIFDLLEETERSIIIAKMKILAPIVQKHGPEWERAHFEQKIEQSIFDEKLPVTRTWLENSIGFIREQFTTLNLQAVTTGSQTALQNVVGAALVYLIEKPYSLPVEEVPEVLRLDHERIFNLQNDVQRLSLLSALDLILRRFTNDKVGVPVACDLKSMNICLKDSNASLKDIEKQLLLCVHECLDDPESEGSSDPSSPLTDDDENFLRRMLKKAARLEDPVFSILKRRILDSLRKQFLLSPNIVTDDYHLRSLGLSAIVQDFHDMMNELHKISSHLVKVHNQRLLKIVLDIVSYD</sequence>
<dbReference type="Gramene" id="EME31437">
    <property type="protein sequence ID" value="EME31437"/>
    <property type="gene ID" value="Gasu_13980"/>
</dbReference>
<dbReference type="Pfam" id="PF05794">
    <property type="entry name" value="Tcp11"/>
    <property type="match status" value="1"/>
</dbReference>
<dbReference type="OrthoDB" id="5783at2759"/>
<dbReference type="RefSeq" id="XP_005707957.1">
    <property type="nucleotide sequence ID" value="XM_005707900.1"/>
</dbReference>
<dbReference type="OMA" id="CKLERSM"/>
<evidence type="ECO:0000313" key="5">
    <source>
        <dbReference type="Proteomes" id="UP000030680"/>
    </source>
</evidence>
<evidence type="ECO:0000313" key="4">
    <source>
        <dbReference type="EMBL" id="EME31437.1"/>
    </source>
</evidence>
<dbReference type="InterPro" id="IPR008862">
    <property type="entry name" value="Tcp11"/>
</dbReference>
<keyword evidence="5" id="KW-1185">Reference proteome</keyword>
<evidence type="ECO:0000256" key="2">
    <source>
        <dbReference type="SAM" id="Coils"/>
    </source>
</evidence>
<evidence type="ECO:0000256" key="1">
    <source>
        <dbReference type="ARBA" id="ARBA00010954"/>
    </source>
</evidence>
<accession>M2XMM9</accession>
<dbReference type="AlphaFoldDB" id="M2XMM9"/>
<gene>
    <name evidence="4" type="ORF">Gasu_13980</name>
</gene>
<dbReference type="PANTHER" id="PTHR12832">
    <property type="entry name" value="TESTIS-SPECIFIC PROTEIN PBS13 T-COMPLEX 11"/>
    <property type="match status" value="1"/>
</dbReference>
<feature type="region of interest" description="Disordered" evidence="3">
    <location>
        <begin position="1"/>
        <end position="42"/>
    </location>
</feature>
<dbReference type="GeneID" id="17090082"/>
<feature type="coiled-coil region" evidence="2">
    <location>
        <begin position="62"/>
        <end position="107"/>
    </location>
</feature>
<evidence type="ECO:0008006" key="6">
    <source>
        <dbReference type="Google" id="ProtNLM"/>
    </source>
</evidence>
<dbReference type="GO" id="GO:0007165">
    <property type="term" value="P:signal transduction"/>
    <property type="evidence" value="ECO:0007669"/>
    <property type="project" value="TreeGrafter"/>
</dbReference>